<accession>A0A1I9G015</accession>
<sequence>MDRLLFLASSFICTKEAITKFDSVDDKKRSTRLALFHLIHNKEGGI</sequence>
<organism evidence="1">
    <name type="scientific">Brugia malayi</name>
    <name type="common">Filarial nematode worm</name>
    <dbReference type="NCBI Taxonomy" id="6279"/>
    <lineage>
        <taxon>Eukaryota</taxon>
        <taxon>Metazoa</taxon>
        <taxon>Ecdysozoa</taxon>
        <taxon>Nematoda</taxon>
        <taxon>Chromadorea</taxon>
        <taxon>Rhabditida</taxon>
        <taxon>Spirurina</taxon>
        <taxon>Spiruromorpha</taxon>
        <taxon>Filarioidea</taxon>
        <taxon>Onchocercidae</taxon>
        <taxon>Brugia</taxon>
    </lineage>
</organism>
<evidence type="ECO:0000313" key="1">
    <source>
        <dbReference type="EMBL" id="CDP91500.1"/>
    </source>
</evidence>
<protein>
    <submittedName>
        <fullName evidence="1">Bm13363</fullName>
    </submittedName>
</protein>
<proteinExistence type="predicted"/>
<reference evidence="1" key="1">
    <citation type="journal article" date="2007" name="Science">
        <title>Draft genome of the filarial nematode parasite Brugia malayi.</title>
        <authorList>
            <person name="Ghedin E."/>
            <person name="Wang S."/>
            <person name="Spiro D."/>
            <person name="Caler E."/>
            <person name="Zhao Q."/>
            <person name="Crabtree J."/>
            <person name="Allen J.E."/>
            <person name="Delcher A.L."/>
            <person name="Guiliano D.B."/>
            <person name="Miranda-Saavedra D."/>
            <person name="Angiuoli S.V."/>
            <person name="Creasy T."/>
            <person name="Amedeo P."/>
            <person name="Haas B."/>
            <person name="El-Sayed N.M."/>
            <person name="Wortman J.R."/>
            <person name="Feldblyum T."/>
            <person name="Tallon L."/>
            <person name="Schatz M."/>
            <person name="Shumway M."/>
            <person name="Koo H."/>
            <person name="Salzberg S.L."/>
            <person name="Schobel S."/>
            <person name="Pertea M."/>
            <person name="Pop M."/>
            <person name="White O."/>
            <person name="Barton G.J."/>
            <person name="Carlow C.K."/>
            <person name="Crawford M.J."/>
            <person name="Daub J."/>
            <person name="Dimmic M.W."/>
            <person name="Estes C.F."/>
            <person name="Foster J.M."/>
            <person name="Ganatra M."/>
            <person name="Gregory W.F."/>
            <person name="Johnson N.M."/>
            <person name="Jin J."/>
            <person name="Komuniecki R."/>
            <person name="Korf I."/>
            <person name="Kumar S."/>
            <person name="Laney S."/>
            <person name="Li B.W."/>
            <person name="Li W."/>
            <person name="Lindblom T.H."/>
            <person name="Lustigman S."/>
            <person name="Ma D."/>
            <person name="Maina C.V."/>
            <person name="Martin D.M."/>
            <person name="McCarter J.P."/>
            <person name="McReynolds L."/>
            <person name="Mitreva M."/>
            <person name="Nutman T.B."/>
            <person name="Parkinson J."/>
            <person name="Peregrin-Alvarez J.M."/>
            <person name="Poole C."/>
            <person name="Ren Q."/>
            <person name="Saunders L."/>
            <person name="Sluder A.E."/>
            <person name="Smith K."/>
            <person name="Stanke M."/>
            <person name="Unnasch T.R."/>
            <person name="Ware J."/>
            <person name="Wei A.D."/>
            <person name="Weil G."/>
            <person name="Williams D.J."/>
            <person name="Zhang Y."/>
            <person name="Williams S.A."/>
            <person name="Fraser-Liggett C."/>
            <person name="Slatko B."/>
            <person name="Blaxter M.L."/>
            <person name="Scott A.L."/>
        </authorList>
    </citation>
    <scope>NUCLEOTIDE SEQUENCE</scope>
    <source>
        <strain evidence="1">FR3</strain>
    </source>
</reference>
<reference evidence="1" key="2">
    <citation type="submission" date="2012-12" db="EMBL/GenBank/DDBJ databases">
        <authorList>
            <consortium name="WormBase Consortium"/>
            <person name="Ghedin E."/>
            <person name="Paulini M."/>
        </authorList>
    </citation>
    <scope>NUCLEOTIDE SEQUENCE</scope>
    <source>
        <strain evidence="1">FR3</strain>
    </source>
</reference>
<dbReference type="AlphaFoldDB" id="A0A1I9G015"/>
<gene>
    <name evidence="1" type="primary">Bm13363</name>
    <name evidence="1" type="ORF">BM_Bm13363</name>
</gene>
<dbReference type="EMBL" id="LN856451">
    <property type="protein sequence ID" value="CDP91500.1"/>
    <property type="molecule type" value="Genomic_DNA"/>
</dbReference>
<name>A0A1I9G015_BRUMA</name>